<dbReference type="Gene3D" id="3.40.50.720">
    <property type="entry name" value="NAD(P)-binding Rossmann-like Domain"/>
    <property type="match status" value="1"/>
</dbReference>
<reference evidence="2" key="1">
    <citation type="submission" date="2018-05" db="EMBL/GenBank/DDBJ databases">
        <authorList>
            <person name="Lanie J.A."/>
            <person name="Ng W.-L."/>
            <person name="Kazmierczak K.M."/>
            <person name="Andrzejewski T.M."/>
            <person name="Davidsen T.M."/>
            <person name="Wayne K.J."/>
            <person name="Tettelin H."/>
            <person name="Glass J.I."/>
            <person name="Rusch D."/>
            <person name="Podicherti R."/>
            <person name="Tsui H.-C.T."/>
            <person name="Winkler M.E."/>
        </authorList>
    </citation>
    <scope>NUCLEOTIDE SEQUENCE</scope>
</reference>
<dbReference type="EMBL" id="UINC01111070">
    <property type="protein sequence ID" value="SVC79011.1"/>
    <property type="molecule type" value="Genomic_DNA"/>
</dbReference>
<dbReference type="PANTHER" id="PTHR43750:SF3">
    <property type="entry name" value="UDP-GLUCOSE 6-DEHYDROGENASE TUAD"/>
    <property type="match status" value="1"/>
</dbReference>
<dbReference type="PANTHER" id="PTHR43750">
    <property type="entry name" value="UDP-GLUCOSE 6-DEHYDROGENASE TUAD"/>
    <property type="match status" value="1"/>
</dbReference>
<name>A0A382Q439_9ZZZZ</name>
<feature type="domain" description="UDP-glucose/GDP-mannose dehydrogenase N-terminal" evidence="1">
    <location>
        <begin position="39"/>
        <end position="135"/>
    </location>
</feature>
<dbReference type="GO" id="GO:0051287">
    <property type="term" value="F:NAD binding"/>
    <property type="evidence" value="ECO:0007669"/>
    <property type="project" value="InterPro"/>
</dbReference>
<evidence type="ECO:0000313" key="2">
    <source>
        <dbReference type="EMBL" id="SVC79011.1"/>
    </source>
</evidence>
<organism evidence="2">
    <name type="scientific">marine metagenome</name>
    <dbReference type="NCBI Taxonomy" id="408172"/>
    <lineage>
        <taxon>unclassified sequences</taxon>
        <taxon>metagenomes</taxon>
        <taxon>ecological metagenomes</taxon>
    </lineage>
</organism>
<gene>
    <name evidence="2" type="ORF">METZ01_LOCUS331865</name>
</gene>
<dbReference type="InterPro" id="IPR001732">
    <property type="entry name" value="UDP-Glc/GDP-Man_DH_N"/>
</dbReference>
<dbReference type="Pfam" id="PF03721">
    <property type="entry name" value="UDPG_MGDP_dh_N"/>
    <property type="match status" value="1"/>
</dbReference>
<accession>A0A382Q439</accession>
<feature type="non-terminal residue" evidence="2">
    <location>
        <position position="164"/>
    </location>
</feature>
<dbReference type="SUPFAM" id="SSF51735">
    <property type="entry name" value="NAD(P)-binding Rossmann-fold domains"/>
    <property type="match status" value="1"/>
</dbReference>
<dbReference type="AlphaFoldDB" id="A0A382Q439"/>
<dbReference type="GO" id="GO:0016616">
    <property type="term" value="F:oxidoreductase activity, acting on the CH-OH group of donors, NAD or NADP as acceptor"/>
    <property type="evidence" value="ECO:0007669"/>
    <property type="project" value="InterPro"/>
</dbReference>
<sequence length="164" mass="18129">MRLAIVGWGSVGKSAVQGLSPYHDVVGYDIDGRGDWSDVLSSEVSLVCVSTDAAADGKLDMSNVHDVAKRLATGGYEGLVIVKSTLQPGTMDRLEKSHPRLRLVYMPEFLREKDAVEWFANPDRLVVSGDDRDVEVALSCFEWVPESIRRIRMKHLEAELGKLA</sequence>
<evidence type="ECO:0000259" key="1">
    <source>
        <dbReference type="Pfam" id="PF03721"/>
    </source>
</evidence>
<protein>
    <recommendedName>
        <fullName evidence="1">UDP-glucose/GDP-mannose dehydrogenase N-terminal domain-containing protein</fullName>
    </recommendedName>
</protein>
<dbReference type="InterPro" id="IPR036291">
    <property type="entry name" value="NAD(P)-bd_dom_sf"/>
</dbReference>
<proteinExistence type="predicted"/>